<dbReference type="Gene3D" id="3.75.10.10">
    <property type="entry name" value="L-arginine/glycine Amidinotransferase, Chain A"/>
    <property type="match status" value="1"/>
</dbReference>
<evidence type="ECO:0000313" key="5">
    <source>
        <dbReference type="Proteomes" id="UP000319817"/>
    </source>
</evidence>
<evidence type="ECO:0000256" key="2">
    <source>
        <dbReference type="ARBA" id="ARBA00022679"/>
    </source>
</evidence>
<proteinExistence type="inferred from homology"/>
<dbReference type="SUPFAM" id="SSF55909">
    <property type="entry name" value="Pentein"/>
    <property type="match status" value="1"/>
</dbReference>
<dbReference type="RefSeq" id="WP_419189313.1">
    <property type="nucleotide sequence ID" value="NZ_CP036526.1"/>
</dbReference>
<dbReference type="EMBL" id="CP036526">
    <property type="protein sequence ID" value="QDT12901.1"/>
    <property type="molecule type" value="Genomic_DNA"/>
</dbReference>
<dbReference type="GO" id="GO:0015068">
    <property type="term" value="F:glycine amidinotransferase activity"/>
    <property type="evidence" value="ECO:0007669"/>
    <property type="project" value="TreeGrafter"/>
</dbReference>
<dbReference type="AlphaFoldDB" id="A0A517P0J9"/>
<accession>A0A517P0J9</accession>
<dbReference type="InterPro" id="IPR033195">
    <property type="entry name" value="AmidinoTrfase"/>
</dbReference>
<sequence length="374" mass="42432">MKSVGMAENQIDELTSSCPVNSHNEWDPLEEVIIGSVEGAMFPEWKTINEACVPPSMWDEIVERMGGAGVPYSKEQVDAARQQLAGFIHILEQEGVNVRRLDQADFASSFATPSWQVSSGFCSANPRDPFIVIGNEIIEAPMADRSRYYEAWAYRSLFKEYFKAGAKWTSAPRPQLLDDLYDSEYECPAEGELPSNYLVTEFEPVFDAADFVRCGEDIFCQKSHVTNQFGIDWLQRHLGDRYRIHLLKSRNPMAIHIDTTFLPLAPGKVLVNPEHLDVQNLPSILDSWDILVAPDPIPQPDPLSGVCDCIAFNVLMLDEERVVVEERQEPLIKALKEWGFKPIPCAFHHYFPFLGAFHCATLDVRRRGELKSYF</sequence>
<organism evidence="4 5">
    <name type="scientific">Stieleria marina</name>
    <dbReference type="NCBI Taxonomy" id="1930275"/>
    <lineage>
        <taxon>Bacteria</taxon>
        <taxon>Pseudomonadati</taxon>
        <taxon>Planctomycetota</taxon>
        <taxon>Planctomycetia</taxon>
        <taxon>Pirellulales</taxon>
        <taxon>Pirellulaceae</taxon>
        <taxon>Stieleria</taxon>
    </lineage>
</organism>
<reference evidence="4 5" key="1">
    <citation type="submission" date="2019-02" db="EMBL/GenBank/DDBJ databases">
        <title>Deep-cultivation of Planctomycetes and their phenomic and genomic characterization uncovers novel biology.</title>
        <authorList>
            <person name="Wiegand S."/>
            <person name="Jogler M."/>
            <person name="Boedeker C."/>
            <person name="Pinto D."/>
            <person name="Vollmers J."/>
            <person name="Rivas-Marin E."/>
            <person name="Kohn T."/>
            <person name="Peeters S.H."/>
            <person name="Heuer A."/>
            <person name="Rast P."/>
            <person name="Oberbeckmann S."/>
            <person name="Bunk B."/>
            <person name="Jeske O."/>
            <person name="Meyerdierks A."/>
            <person name="Storesund J.E."/>
            <person name="Kallscheuer N."/>
            <person name="Luecker S."/>
            <person name="Lage O.M."/>
            <person name="Pohl T."/>
            <person name="Merkel B.J."/>
            <person name="Hornburger P."/>
            <person name="Mueller R.-W."/>
            <person name="Bruemmer F."/>
            <person name="Labrenz M."/>
            <person name="Spormann A.M."/>
            <person name="Op den Camp H."/>
            <person name="Overmann J."/>
            <person name="Amann R."/>
            <person name="Jetten M.S.M."/>
            <person name="Mascher T."/>
            <person name="Medema M.H."/>
            <person name="Devos D.P."/>
            <person name="Kaster A.-K."/>
            <person name="Ovreas L."/>
            <person name="Rohde M."/>
            <person name="Galperin M.Y."/>
            <person name="Jogler C."/>
        </authorList>
    </citation>
    <scope>NUCLEOTIDE SEQUENCE [LARGE SCALE GENOMIC DNA]</scope>
    <source>
        <strain evidence="4 5">K23_9</strain>
    </source>
</reference>
<comment type="similarity">
    <text evidence="1">Belongs to the amidinotransferase family.</text>
</comment>
<evidence type="ECO:0000313" key="4">
    <source>
        <dbReference type="EMBL" id="QDT12901.1"/>
    </source>
</evidence>
<dbReference type="EC" id="2.1.4.2" evidence="4"/>
<feature type="active site" description="Amidino-cysteine intermediate" evidence="3">
    <location>
        <position position="359"/>
    </location>
</feature>
<evidence type="ECO:0000256" key="1">
    <source>
        <dbReference type="ARBA" id="ARBA00006943"/>
    </source>
</evidence>
<dbReference type="PANTHER" id="PTHR10488:SF1">
    <property type="entry name" value="GLYCINE AMIDINOTRANSFERASE, MITOCHONDRIAL"/>
    <property type="match status" value="1"/>
</dbReference>
<gene>
    <name evidence="4" type="primary">strB1_2</name>
    <name evidence="4" type="ORF">K239x_49140</name>
</gene>
<keyword evidence="2 4" id="KW-0808">Transferase</keyword>
<protein>
    <submittedName>
        <fullName evidence="4">Inosamine-phosphate amidinotransferase 1</fullName>
        <ecNumber evidence="4">2.1.4.2</ecNumber>
    </submittedName>
</protein>
<feature type="active site" evidence="3">
    <location>
        <position position="256"/>
    </location>
</feature>
<dbReference type="PANTHER" id="PTHR10488">
    <property type="entry name" value="GLYCINE AMIDINOTRANSFERASE, MITOCHONDRIAL"/>
    <property type="match status" value="1"/>
</dbReference>
<name>A0A517P0J9_9BACT</name>
<keyword evidence="5" id="KW-1185">Reference proteome</keyword>
<feature type="active site" evidence="3">
    <location>
        <position position="207"/>
    </location>
</feature>
<dbReference type="Proteomes" id="UP000319817">
    <property type="component" value="Chromosome"/>
</dbReference>
<dbReference type="GO" id="GO:0006601">
    <property type="term" value="P:creatine biosynthetic process"/>
    <property type="evidence" value="ECO:0007669"/>
    <property type="project" value="TreeGrafter"/>
</dbReference>
<evidence type="ECO:0000256" key="3">
    <source>
        <dbReference type="PIRSR" id="PIRSR633195-1"/>
    </source>
</evidence>
<dbReference type="GO" id="GO:0015069">
    <property type="term" value="F:scyllo-inosamine-4-phosphate amidinotransferase activity"/>
    <property type="evidence" value="ECO:0007669"/>
    <property type="project" value="UniProtKB-EC"/>
</dbReference>